<name>A0AA40E2R1_9PEZI</name>
<dbReference type="AlphaFoldDB" id="A0AA40E2R1"/>
<feature type="domain" description="PHD-type" evidence="7">
    <location>
        <begin position="159"/>
        <end position="207"/>
    </location>
</feature>
<dbReference type="PROSITE" id="PS50016">
    <property type="entry name" value="ZF_PHD_2"/>
    <property type="match status" value="1"/>
</dbReference>
<keyword evidence="3" id="KW-0862">Zinc</keyword>
<dbReference type="InterPro" id="IPR011011">
    <property type="entry name" value="Znf_FYVE_PHD"/>
</dbReference>
<feature type="coiled-coil region" evidence="5">
    <location>
        <begin position="287"/>
        <end position="314"/>
    </location>
</feature>
<proteinExistence type="predicted"/>
<evidence type="ECO:0000256" key="6">
    <source>
        <dbReference type="SAM" id="MobiDB-lite"/>
    </source>
</evidence>
<dbReference type="PROSITE" id="PS01359">
    <property type="entry name" value="ZF_PHD_1"/>
    <property type="match status" value="1"/>
</dbReference>
<dbReference type="PANTHER" id="PTHR12618">
    <property type="entry name" value="PHD AND RING FINGER DOMAIN-CONTAINING PROTEIN 1"/>
    <property type="match status" value="1"/>
</dbReference>
<reference evidence="9" key="1">
    <citation type="submission" date="2023-06" db="EMBL/GenBank/DDBJ databases">
        <title>Genome-scale phylogeny and comparative genomics of the fungal order Sordariales.</title>
        <authorList>
            <consortium name="Lawrence Berkeley National Laboratory"/>
            <person name="Hensen N."/>
            <person name="Bonometti L."/>
            <person name="Westerberg I."/>
            <person name="Brannstrom I.O."/>
            <person name="Guillou S."/>
            <person name="Cros-Aarteil S."/>
            <person name="Calhoun S."/>
            <person name="Haridas S."/>
            <person name="Kuo A."/>
            <person name="Mondo S."/>
            <person name="Pangilinan J."/>
            <person name="Riley R."/>
            <person name="LaButti K."/>
            <person name="Andreopoulos B."/>
            <person name="Lipzen A."/>
            <person name="Chen C."/>
            <person name="Yanf M."/>
            <person name="Daum C."/>
            <person name="Ng V."/>
            <person name="Clum A."/>
            <person name="Steindorff A."/>
            <person name="Ohm R."/>
            <person name="Martin F."/>
            <person name="Silar P."/>
            <person name="Natvig D."/>
            <person name="Lalanne C."/>
            <person name="Gautier V."/>
            <person name="Ament-velasquez S.L."/>
            <person name="Kruys A."/>
            <person name="Hutchinson M.I."/>
            <person name="Powell A.J."/>
            <person name="Barry K."/>
            <person name="Miller A.N."/>
            <person name="Grigoriev I.V."/>
            <person name="Debuchy R."/>
            <person name="Gladieux P."/>
            <person name="Thoren M.H."/>
            <person name="Johannesson H."/>
        </authorList>
    </citation>
    <scope>NUCLEOTIDE SEQUENCE</scope>
    <source>
        <strain evidence="9">SMH2392-1A</strain>
    </source>
</reference>
<feature type="compositionally biased region" description="Low complexity" evidence="6">
    <location>
        <begin position="520"/>
        <end position="530"/>
    </location>
</feature>
<evidence type="ECO:0000259" key="7">
    <source>
        <dbReference type="PROSITE" id="PS50016"/>
    </source>
</evidence>
<evidence type="ECO:0000313" key="10">
    <source>
        <dbReference type="Proteomes" id="UP001172101"/>
    </source>
</evidence>
<gene>
    <name evidence="9" type="ORF">B0T26DRAFT_739912</name>
</gene>
<feature type="compositionally biased region" description="Polar residues" evidence="6">
    <location>
        <begin position="390"/>
        <end position="422"/>
    </location>
</feature>
<evidence type="ECO:0000256" key="5">
    <source>
        <dbReference type="SAM" id="Coils"/>
    </source>
</evidence>
<feature type="region of interest" description="Disordered" evidence="6">
    <location>
        <begin position="224"/>
        <end position="247"/>
    </location>
</feature>
<evidence type="ECO:0000256" key="2">
    <source>
        <dbReference type="ARBA" id="ARBA00022771"/>
    </source>
</evidence>
<feature type="compositionally biased region" description="Low complexity" evidence="6">
    <location>
        <begin position="578"/>
        <end position="590"/>
    </location>
</feature>
<dbReference type="InterPro" id="IPR013083">
    <property type="entry name" value="Znf_RING/FYVE/PHD"/>
</dbReference>
<dbReference type="SUPFAM" id="SSF57903">
    <property type="entry name" value="FYVE/PHD zinc finger"/>
    <property type="match status" value="1"/>
</dbReference>
<keyword evidence="5" id="KW-0175">Coiled coil</keyword>
<comment type="caution">
    <text evidence="9">The sequence shown here is derived from an EMBL/GenBank/DDBJ whole genome shotgun (WGS) entry which is preliminary data.</text>
</comment>
<accession>A0AA40E2R1</accession>
<evidence type="ECO:0000256" key="3">
    <source>
        <dbReference type="ARBA" id="ARBA00022833"/>
    </source>
</evidence>
<dbReference type="Gene3D" id="3.30.40.10">
    <property type="entry name" value="Zinc/RING finger domain, C3HC4 (zinc finger)"/>
    <property type="match status" value="2"/>
</dbReference>
<keyword evidence="1" id="KW-0479">Metal-binding</keyword>
<dbReference type="Pfam" id="PF00628">
    <property type="entry name" value="PHD"/>
    <property type="match status" value="1"/>
</dbReference>
<protein>
    <recommendedName>
        <fullName evidence="11">PHD and RING finger domain-containing protein</fullName>
    </recommendedName>
</protein>
<feature type="compositionally biased region" description="Low complexity" evidence="6">
    <location>
        <begin position="467"/>
        <end position="480"/>
    </location>
</feature>
<dbReference type="InterPro" id="IPR001965">
    <property type="entry name" value="Znf_PHD"/>
</dbReference>
<dbReference type="SMART" id="SM00184">
    <property type="entry name" value="RING"/>
    <property type="match status" value="2"/>
</dbReference>
<keyword evidence="10" id="KW-1185">Reference proteome</keyword>
<dbReference type="InterPro" id="IPR019787">
    <property type="entry name" value="Znf_PHD-finger"/>
</dbReference>
<feature type="region of interest" description="Disordered" evidence="6">
    <location>
        <begin position="350"/>
        <end position="590"/>
    </location>
</feature>
<dbReference type="InterPro" id="IPR001841">
    <property type="entry name" value="Znf_RING"/>
</dbReference>
<dbReference type="InterPro" id="IPR047157">
    <property type="entry name" value="PHRF1/Atg35"/>
</dbReference>
<evidence type="ECO:0000256" key="4">
    <source>
        <dbReference type="PROSITE-ProRule" id="PRU00175"/>
    </source>
</evidence>
<dbReference type="SMART" id="SM00249">
    <property type="entry name" value="PHD"/>
    <property type="match status" value="1"/>
</dbReference>
<evidence type="ECO:0000256" key="1">
    <source>
        <dbReference type="ARBA" id="ARBA00022723"/>
    </source>
</evidence>
<dbReference type="RefSeq" id="XP_060298721.1">
    <property type="nucleotide sequence ID" value="XM_060443781.1"/>
</dbReference>
<dbReference type="Proteomes" id="UP001172101">
    <property type="component" value="Unassembled WGS sequence"/>
</dbReference>
<organism evidence="9 10">
    <name type="scientific">Lasiosphaeria miniovina</name>
    <dbReference type="NCBI Taxonomy" id="1954250"/>
    <lineage>
        <taxon>Eukaryota</taxon>
        <taxon>Fungi</taxon>
        <taxon>Dikarya</taxon>
        <taxon>Ascomycota</taxon>
        <taxon>Pezizomycotina</taxon>
        <taxon>Sordariomycetes</taxon>
        <taxon>Sordariomycetidae</taxon>
        <taxon>Sordariales</taxon>
        <taxon>Lasiosphaeriaceae</taxon>
        <taxon>Lasiosphaeria</taxon>
    </lineage>
</organism>
<feature type="compositionally biased region" description="Polar residues" evidence="6">
    <location>
        <begin position="491"/>
        <end position="504"/>
    </location>
</feature>
<dbReference type="GeneID" id="85327051"/>
<dbReference type="GO" id="GO:0008270">
    <property type="term" value="F:zinc ion binding"/>
    <property type="evidence" value="ECO:0007669"/>
    <property type="project" value="UniProtKB-KW"/>
</dbReference>
<dbReference type="SUPFAM" id="SSF57850">
    <property type="entry name" value="RING/U-box"/>
    <property type="match status" value="1"/>
</dbReference>
<dbReference type="Pfam" id="PF13639">
    <property type="entry name" value="zf-RING_2"/>
    <property type="match status" value="1"/>
</dbReference>
<sequence length="664" mass="73223">MADQCIVCLENLEVEPPMAAPPEYLAGGVAHSSSAAAALVVQEHEHDQPAVEPGAAANRLATLNGTTTPQPKSEDHENVAEIQVCGHVLHDSCLQEWTGKANSCPICRQTFHMVHVYDRIGGAHLLTRRVEDKKQVAEYDPQAFDPGAWLVDAEEQEPSNPCPICNLADNQDVLLLCDSCDASYHTYCIGLDRVPAGGWYCIECAHERALVQAEAGRPFEPVARRAGAGPQHRVSRTQASMRRARQRARSDEWQGAWGRIAGRVWDAISIDLDFQDENDDGIISEGLRRTQHIREQEREELLRWQQRMNIASRMGARDFASHIPNVFHHERPPTPQETREEQIAWGALEKAIDGSARKRKSRSATPELNEPQHEPERKLKRPRTRRLPPQQNGESSSSAAKGPLASNQVETGSSTPTSNAGPSQVEAAPSFLTSLLKEVEMSTDPNEDGIRALYEPIPRERDHDVASPGCSPSPSGYSSPRAMSLTPPPNYTSSPGSPQMTLSSYIAPVYPPVNFSPMRSSSPAKQSRSSSPHRHAAQRDGRSSPENGERELRQPRPQRAQIADLSRSQDISPAENSPAATTPAATTLPLEMKKDISRIVRNALKPHWRSAQLTGEQYAAINRDISRKIYEEVKDPSTVGEDANQTWEKMATKEVARAVAELKA</sequence>
<feature type="domain" description="RING-type" evidence="8">
    <location>
        <begin position="85"/>
        <end position="108"/>
    </location>
</feature>
<keyword evidence="2 4" id="KW-0863">Zinc-finger</keyword>
<dbReference type="PROSITE" id="PS50089">
    <property type="entry name" value="ZF_RING_2"/>
    <property type="match status" value="1"/>
</dbReference>
<feature type="compositionally biased region" description="Polar residues" evidence="6">
    <location>
        <begin position="566"/>
        <end position="575"/>
    </location>
</feature>
<evidence type="ECO:0000313" key="9">
    <source>
        <dbReference type="EMBL" id="KAK0722797.1"/>
    </source>
</evidence>
<feature type="compositionally biased region" description="Basic and acidic residues" evidence="6">
    <location>
        <begin position="537"/>
        <end position="554"/>
    </location>
</feature>
<dbReference type="PANTHER" id="PTHR12618:SF20">
    <property type="entry name" value="PHD AND RING FINGER DOMAIN-CONTAINING PROTEIN 1"/>
    <property type="match status" value="1"/>
</dbReference>
<dbReference type="EMBL" id="JAUIRO010000003">
    <property type="protein sequence ID" value="KAK0722797.1"/>
    <property type="molecule type" value="Genomic_DNA"/>
</dbReference>
<dbReference type="InterPro" id="IPR019786">
    <property type="entry name" value="Zinc_finger_PHD-type_CS"/>
</dbReference>
<evidence type="ECO:0008006" key="11">
    <source>
        <dbReference type="Google" id="ProtNLM"/>
    </source>
</evidence>
<evidence type="ECO:0000259" key="8">
    <source>
        <dbReference type="PROSITE" id="PS50089"/>
    </source>
</evidence>